<keyword evidence="10" id="KW-1185">Reference proteome</keyword>
<dbReference type="AlphaFoldDB" id="E4WV02"/>
<feature type="domain" description="ZNF380 coiled-coil" evidence="8">
    <location>
        <begin position="84"/>
        <end position="162"/>
    </location>
</feature>
<dbReference type="GO" id="GO:0003676">
    <property type="term" value="F:nucleic acid binding"/>
    <property type="evidence" value="ECO:0007669"/>
    <property type="project" value="InterPro"/>
</dbReference>
<proteinExistence type="predicted"/>
<keyword evidence="3" id="KW-0479">Metal-binding</keyword>
<dbReference type="InterPro" id="IPR040050">
    <property type="entry name" value="ZNF830-like"/>
</dbReference>
<dbReference type="PANTHER" id="PTHR13278">
    <property type="entry name" value="ZINC FINGER PROTEIN 830"/>
    <property type="match status" value="1"/>
</dbReference>
<keyword evidence="5" id="KW-0862">Zinc</keyword>
<dbReference type="GO" id="GO:0033314">
    <property type="term" value="P:mitotic DNA replication checkpoint signaling"/>
    <property type="evidence" value="ECO:0007669"/>
    <property type="project" value="TreeGrafter"/>
</dbReference>
<evidence type="ECO:0000256" key="4">
    <source>
        <dbReference type="ARBA" id="ARBA00022771"/>
    </source>
</evidence>
<reference evidence="9" key="1">
    <citation type="journal article" date="2010" name="Science">
        <title>Plasticity of animal genome architecture unmasked by rapid evolution of a pelagic tunicate.</title>
        <authorList>
            <person name="Denoeud F."/>
            <person name="Henriet S."/>
            <person name="Mungpakdee S."/>
            <person name="Aury J.M."/>
            <person name="Da Silva C."/>
            <person name="Brinkmann H."/>
            <person name="Mikhaleva J."/>
            <person name="Olsen L.C."/>
            <person name="Jubin C."/>
            <person name="Canestro C."/>
            <person name="Bouquet J.M."/>
            <person name="Danks G."/>
            <person name="Poulain J."/>
            <person name="Campsteijn C."/>
            <person name="Adamski M."/>
            <person name="Cross I."/>
            <person name="Yadetie F."/>
            <person name="Muffato M."/>
            <person name="Louis A."/>
            <person name="Butcher S."/>
            <person name="Tsagkogeorga G."/>
            <person name="Konrad A."/>
            <person name="Singh S."/>
            <person name="Jensen M.F."/>
            <person name="Cong E.H."/>
            <person name="Eikeseth-Otteraa H."/>
            <person name="Noel B."/>
            <person name="Anthouard V."/>
            <person name="Porcel B.M."/>
            <person name="Kachouri-Lafond R."/>
            <person name="Nishino A."/>
            <person name="Ugolini M."/>
            <person name="Chourrout P."/>
            <person name="Nishida H."/>
            <person name="Aasland R."/>
            <person name="Huzurbazar S."/>
            <person name="Westhof E."/>
            <person name="Delsuc F."/>
            <person name="Lehrach H."/>
            <person name="Reinhardt R."/>
            <person name="Weissenbach J."/>
            <person name="Roy S.W."/>
            <person name="Artiguenave F."/>
            <person name="Postlethwait J.H."/>
            <person name="Manak J.R."/>
            <person name="Thompson E.M."/>
            <person name="Jaillon O."/>
            <person name="Du Pasquier L."/>
            <person name="Boudinot P."/>
            <person name="Liberles D.A."/>
            <person name="Volff J.N."/>
            <person name="Philippe H."/>
            <person name="Lenhard B."/>
            <person name="Roest Crollius H."/>
            <person name="Wincker P."/>
            <person name="Chourrout D."/>
        </authorList>
    </citation>
    <scope>NUCLEOTIDE SEQUENCE [LARGE SCALE GENOMIC DNA]</scope>
</reference>
<dbReference type="PANTHER" id="PTHR13278:SF0">
    <property type="entry name" value="ZINC FINGER PROTEIN 830"/>
    <property type="match status" value="1"/>
</dbReference>
<dbReference type="Pfam" id="PF23406">
    <property type="entry name" value="ZNF380_CC"/>
    <property type="match status" value="1"/>
</dbReference>
<gene>
    <name evidence="9" type="ORF">GSOID_T00009458001</name>
</gene>
<dbReference type="InterPro" id="IPR059039">
    <property type="entry name" value="ZNF380_CC"/>
</dbReference>
<keyword evidence="6" id="KW-0539">Nucleus</keyword>
<dbReference type="OrthoDB" id="77607at2759"/>
<evidence type="ECO:0000256" key="3">
    <source>
        <dbReference type="ARBA" id="ARBA00022723"/>
    </source>
</evidence>
<feature type="compositionally biased region" description="Acidic residues" evidence="7">
    <location>
        <begin position="181"/>
        <end position="194"/>
    </location>
</feature>
<dbReference type="GO" id="GO:0044773">
    <property type="term" value="P:mitotic DNA damage checkpoint signaling"/>
    <property type="evidence" value="ECO:0007669"/>
    <property type="project" value="TreeGrafter"/>
</dbReference>
<dbReference type="GO" id="GO:0033260">
    <property type="term" value="P:nuclear DNA replication"/>
    <property type="evidence" value="ECO:0007669"/>
    <property type="project" value="TreeGrafter"/>
</dbReference>
<dbReference type="Proteomes" id="UP000001307">
    <property type="component" value="Unassembled WGS sequence"/>
</dbReference>
<evidence type="ECO:0000256" key="5">
    <source>
        <dbReference type="ARBA" id="ARBA00022833"/>
    </source>
</evidence>
<name>E4WV02_OIKDI</name>
<feature type="region of interest" description="Disordered" evidence="7">
    <location>
        <begin position="172"/>
        <end position="202"/>
    </location>
</feature>
<keyword evidence="4" id="KW-0863">Zinc-finger</keyword>
<evidence type="ECO:0000256" key="2">
    <source>
        <dbReference type="ARBA" id="ARBA00022473"/>
    </source>
</evidence>
<evidence type="ECO:0000259" key="8">
    <source>
        <dbReference type="Pfam" id="PF23406"/>
    </source>
</evidence>
<dbReference type="EMBL" id="FN653017">
    <property type="protein sequence ID" value="CBY21684.1"/>
    <property type="molecule type" value="Genomic_DNA"/>
</dbReference>
<evidence type="ECO:0000313" key="10">
    <source>
        <dbReference type="Proteomes" id="UP000001307"/>
    </source>
</evidence>
<evidence type="ECO:0000313" key="9">
    <source>
        <dbReference type="EMBL" id="CBY21684.1"/>
    </source>
</evidence>
<sequence length="202" mass="23346">MYTSAKKVAKVPAETGITASFFDKEEDRIANKDLFNKPKDVEPVPNELMEVEQEADDKERINKRLLIQTKDGARVKGVGIAKNLPQGFYDDKTKDANIRGVETPADKAKREWNEFTMAMNEETVKSNQMLEEEDESFNFSKDIDEVDQQIAMFTKTKSLADRVKDLRKKREELRKKKQEAAQDEEMSSGSEDEVDWRQQNIF</sequence>
<comment type="subcellular location">
    <subcellularLocation>
        <location evidence="1">Nucleus speckle</location>
    </subcellularLocation>
</comment>
<dbReference type="GO" id="GO:0005681">
    <property type="term" value="C:spliceosomal complex"/>
    <property type="evidence" value="ECO:0007669"/>
    <property type="project" value="InterPro"/>
</dbReference>
<evidence type="ECO:0000256" key="1">
    <source>
        <dbReference type="ARBA" id="ARBA00004324"/>
    </source>
</evidence>
<organism evidence="9">
    <name type="scientific">Oikopleura dioica</name>
    <name type="common">Tunicate</name>
    <dbReference type="NCBI Taxonomy" id="34765"/>
    <lineage>
        <taxon>Eukaryota</taxon>
        <taxon>Metazoa</taxon>
        <taxon>Chordata</taxon>
        <taxon>Tunicata</taxon>
        <taxon>Appendicularia</taxon>
        <taxon>Copelata</taxon>
        <taxon>Oikopleuridae</taxon>
        <taxon>Oikopleura</taxon>
    </lineage>
</organism>
<keyword evidence="2" id="KW-0217">Developmental protein</keyword>
<evidence type="ECO:0000256" key="6">
    <source>
        <dbReference type="ARBA" id="ARBA00023242"/>
    </source>
</evidence>
<dbReference type="GO" id="GO:0008270">
    <property type="term" value="F:zinc ion binding"/>
    <property type="evidence" value="ECO:0007669"/>
    <property type="project" value="UniProtKB-KW"/>
</dbReference>
<evidence type="ECO:0000256" key="7">
    <source>
        <dbReference type="SAM" id="MobiDB-lite"/>
    </source>
</evidence>
<protein>
    <recommendedName>
        <fullName evidence="8">ZNF380 coiled-coil domain-containing protein</fullName>
    </recommendedName>
</protein>
<dbReference type="InParanoid" id="E4WV02"/>
<accession>E4WV02</accession>